<keyword evidence="1 2" id="KW-0175">Coiled coil</keyword>
<comment type="caution">
    <text evidence="3">The sequence shown here is derived from an EMBL/GenBank/DDBJ whole genome shotgun (WGS) entry which is preliminary data.</text>
</comment>
<gene>
    <name evidence="3" type="ORF">FEM48_Zijuj10G0108800</name>
</gene>
<dbReference type="AlphaFoldDB" id="A0A978UMY5"/>
<proteinExistence type="predicted"/>
<accession>A0A978UMY5</accession>
<sequence length="496" mass="57087">MLNCVAFPSEDWEIADSTLQFWFSILACNDDIALPALAQLLDAASLSGQLRKMEARLQKLEDSHKEILAELKEISNFFEVKRQMSLPTSKPSGVKSHHKMSKWEDFNYEEHLTMPDQVNNIAHNLVKVNHNQDFLRKMIETGAYQTVRKPEWKPSTSTTTSNQCSMIEISVKKMKSMNLKSTLWKKMMTAKAISRKKIQKKEMDSTSTSNESSLTRLFHNREEDDVIGYNAQIALTPEESKRISKAKLNVKDGEGLDIHWSEQVLRNLPMRKSKVLYGAYTEEKEYDLESIKMNLPIEIVKPKFIQEAMRKAPADKRKSLKFIFIGAIKVQVRAIFQEKMHSPIAIACLDNRMSTLEDALMGTVLGNLYHRQVQFVIHPKFPMSLKDVSLSWINLHIQFQNQDIFWHRRNIPYAVTYAFSYLLGNSANSDIFLDKPTIELDKLFEPVTKVILPQQELPASGMPFTMDFGNRYLGADEEESQKQIQIHGDTIQIHGR</sequence>
<dbReference type="PANTHER" id="PTHR47599">
    <property type="entry name" value="CELL-TO-CELL MOVEMENT PROTEIN"/>
    <property type="match status" value="1"/>
</dbReference>
<evidence type="ECO:0000313" key="3">
    <source>
        <dbReference type="EMBL" id="KAH7516187.1"/>
    </source>
</evidence>
<evidence type="ECO:0000256" key="1">
    <source>
        <dbReference type="ARBA" id="ARBA00023054"/>
    </source>
</evidence>
<evidence type="ECO:0000313" key="4">
    <source>
        <dbReference type="Proteomes" id="UP000813462"/>
    </source>
</evidence>
<dbReference type="InterPro" id="IPR051596">
    <property type="entry name" value="Caulimoviridae_Movement"/>
</dbReference>
<evidence type="ECO:0000256" key="2">
    <source>
        <dbReference type="SAM" id="Coils"/>
    </source>
</evidence>
<dbReference type="PANTHER" id="PTHR47599:SF3">
    <property type="entry name" value="CELL-TO-CELL MOVEMENT PROTEIN"/>
    <property type="match status" value="1"/>
</dbReference>
<dbReference type="Proteomes" id="UP000813462">
    <property type="component" value="Unassembled WGS sequence"/>
</dbReference>
<dbReference type="EMBL" id="JAEACU010000010">
    <property type="protein sequence ID" value="KAH7516187.1"/>
    <property type="molecule type" value="Genomic_DNA"/>
</dbReference>
<protein>
    <submittedName>
        <fullName evidence="3">Uncharacterized protein</fullName>
    </submittedName>
</protein>
<dbReference type="InterPro" id="IPR028919">
    <property type="entry name" value="Viral_movement"/>
</dbReference>
<organism evidence="3 4">
    <name type="scientific">Ziziphus jujuba var. spinosa</name>
    <dbReference type="NCBI Taxonomy" id="714518"/>
    <lineage>
        <taxon>Eukaryota</taxon>
        <taxon>Viridiplantae</taxon>
        <taxon>Streptophyta</taxon>
        <taxon>Embryophyta</taxon>
        <taxon>Tracheophyta</taxon>
        <taxon>Spermatophyta</taxon>
        <taxon>Magnoliopsida</taxon>
        <taxon>eudicotyledons</taxon>
        <taxon>Gunneridae</taxon>
        <taxon>Pentapetalae</taxon>
        <taxon>rosids</taxon>
        <taxon>fabids</taxon>
        <taxon>Rosales</taxon>
        <taxon>Rhamnaceae</taxon>
        <taxon>Paliureae</taxon>
        <taxon>Ziziphus</taxon>
    </lineage>
</organism>
<feature type="coiled-coil region" evidence="2">
    <location>
        <begin position="43"/>
        <end position="70"/>
    </location>
</feature>
<name>A0A978UMY5_ZIZJJ</name>
<reference evidence="3" key="1">
    <citation type="journal article" date="2021" name="Front. Plant Sci.">
        <title>Chromosome-Scale Genome Assembly for Chinese Sour Jujube and Insights Into Its Genome Evolution and Domestication Signature.</title>
        <authorList>
            <person name="Shen L.-Y."/>
            <person name="Luo H."/>
            <person name="Wang X.-L."/>
            <person name="Wang X.-M."/>
            <person name="Qiu X.-J."/>
            <person name="Liu H."/>
            <person name="Zhou S.-S."/>
            <person name="Jia K.-H."/>
            <person name="Nie S."/>
            <person name="Bao Y.-T."/>
            <person name="Zhang R.-G."/>
            <person name="Yun Q.-Z."/>
            <person name="Chai Y.-H."/>
            <person name="Lu J.-Y."/>
            <person name="Li Y."/>
            <person name="Zhao S.-W."/>
            <person name="Mao J.-F."/>
            <person name="Jia S.-G."/>
            <person name="Mao Y.-M."/>
        </authorList>
    </citation>
    <scope>NUCLEOTIDE SEQUENCE</scope>
    <source>
        <strain evidence="3">AT0</strain>
        <tissue evidence="3">Leaf</tissue>
    </source>
</reference>
<dbReference type="Pfam" id="PF01107">
    <property type="entry name" value="MP"/>
    <property type="match status" value="1"/>
</dbReference>